<feature type="region of interest" description="Disordered" evidence="1">
    <location>
        <begin position="1"/>
        <end position="21"/>
    </location>
</feature>
<evidence type="ECO:0000313" key="4">
    <source>
        <dbReference type="Proteomes" id="UP000193781"/>
    </source>
</evidence>
<keyword evidence="2" id="KW-0472">Membrane</keyword>
<comment type="caution">
    <text evidence="3">The sequence shown here is derived from an EMBL/GenBank/DDBJ whole genome shotgun (WGS) entry which is preliminary data.</text>
</comment>
<name>A0A1X1ZMG0_9MYCO</name>
<dbReference type="EMBL" id="LQPH01000109">
    <property type="protein sequence ID" value="ORW24574.1"/>
    <property type="molecule type" value="Genomic_DNA"/>
</dbReference>
<dbReference type="AlphaFoldDB" id="A0A1X1ZMG0"/>
<protein>
    <submittedName>
        <fullName evidence="3">Uncharacterized protein</fullName>
    </submittedName>
</protein>
<feature type="transmembrane region" description="Helical" evidence="2">
    <location>
        <begin position="103"/>
        <end position="126"/>
    </location>
</feature>
<evidence type="ECO:0000256" key="1">
    <source>
        <dbReference type="SAM" id="MobiDB-lite"/>
    </source>
</evidence>
<dbReference type="Proteomes" id="UP000193781">
    <property type="component" value="Unassembled WGS sequence"/>
</dbReference>
<accession>A0A1X1ZMG0</accession>
<proteinExistence type="predicted"/>
<evidence type="ECO:0000256" key="2">
    <source>
        <dbReference type="SAM" id="Phobius"/>
    </source>
</evidence>
<keyword evidence="4" id="KW-1185">Reference proteome</keyword>
<reference evidence="3 4" key="1">
    <citation type="submission" date="2016-01" db="EMBL/GenBank/DDBJ databases">
        <title>The new phylogeny of the genus Mycobacterium.</title>
        <authorList>
            <person name="Tarcisio F."/>
            <person name="Conor M."/>
            <person name="Antonella G."/>
            <person name="Elisabetta G."/>
            <person name="Giulia F.S."/>
            <person name="Sara T."/>
            <person name="Anna F."/>
            <person name="Clotilde B."/>
            <person name="Roberto B."/>
            <person name="Veronica D.S."/>
            <person name="Fabio R."/>
            <person name="Monica P."/>
            <person name="Olivier J."/>
            <person name="Enrico T."/>
            <person name="Nicola S."/>
        </authorList>
    </citation>
    <scope>NUCLEOTIDE SEQUENCE [LARGE SCALE GENOMIC DNA]</scope>
    <source>
        <strain evidence="3 4">DSM 44803</strain>
    </source>
</reference>
<gene>
    <name evidence="3" type="ORF">AWC17_03270</name>
</gene>
<keyword evidence="2" id="KW-1133">Transmembrane helix</keyword>
<dbReference type="RefSeq" id="WP_085164750.1">
    <property type="nucleotide sequence ID" value="NZ_LQPH01000109.1"/>
</dbReference>
<evidence type="ECO:0000313" key="3">
    <source>
        <dbReference type="EMBL" id="ORW24574.1"/>
    </source>
</evidence>
<keyword evidence="2" id="KW-0812">Transmembrane</keyword>
<sequence length="150" mass="15779">MATEFSPIHSEGAPWTPINGHTAVEDPAAAAQHSADIADMMAGRCEGHAARAHDSADSAEHYAGLAQLRADAAEFSASRADLNADSTRDAVAQVRHMTHAITMLALGVLIGFLLAVLAYVVMVLVLGNTGPTPRPHNVYDNHVTLPANSY</sequence>
<organism evidence="3 4">
    <name type="scientific">Mycobacterium nebraskense</name>
    <dbReference type="NCBI Taxonomy" id="244292"/>
    <lineage>
        <taxon>Bacteria</taxon>
        <taxon>Bacillati</taxon>
        <taxon>Actinomycetota</taxon>
        <taxon>Actinomycetes</taxon>
        <taxon>Mycobacteriales</taxon>
        <taxon>Mycobacteriaceae</taxon>
        <taxon>Mycobacterium</taxon>
    </lineage>
</organism>